<organism evidence="1 2">
    <name type="scientific">Polychaeton citri CBS 116435</name>
    <dbReference type="NCBI Taxonomy" id="1314669"/>
    <lineage>
        <taxon>Eukaryota</taxon>
        <taxon>Fungi</taxon>
        <taxon>Dikarya</taxon>
        <taxon>Ascomycota</taxon>
        <taxon>Pezizomycotina</taxon>
        <taxon>Dothideomycetes</taxon>
        <taxon>Dothideomycetidae</taxon>
        <taxon>Capnodiales</taxon>
        <taxon>Capnodiaceae</taxon>
        <taxon>Polychaeton</taxon>
    </lineage>
</organism>
<evidence type="ECO:0008006" key="3">
    <source>
        <dbReference type="Google" id="ProtNLM"/>
    </source>
</evidence>
<comment type="caution">
    <text evidence="1">The sequence shown here is derived from an EMBL/GenBank/DDBJ whole genome shotgun (WGS) entry which is preliminary data.</text>
</comment>
<dbReference type="Proteomes" id="UP000799441">
    <property type="component" value="Unassembled WGS sequence"/>
</dbReference>
<dbReference type="PANTHER" id="PTHR34071">
    <property type="entry name" value="5-NITROIMIDAZOLE ANTIBIOTICS RESISTANCE PROTEIN, NIMA-FAMILY-RELATED PROTEIN-RELATED"/>
    <property type="match status" value="1"/>
</dbReference>
<dbReference type="InterPro" id="IPR024747">
    <property type="entry name" value="Pyridox_Oxase-rel"/>
</dbReference>
<dbReference type="Pfam" id="PF12900">
    <property type="entry name" value="Pyridox_ox_2"/>
    <property type="match status" value="1"/>
</dbReference>
<proteinExistence type="predicted"/>
<evidence type="ECO:0000313" key="2">
    <source>
        <dbReference type="Proteomes" id="UP000799441"/>
    </source>
</evidence>
<dbReference type="EMBL" id="MU003768">
    <property type="protein sequence ID" value="KAF2725365.1"/>
    <property type="molecule type" value="Genomic_DNA"/>
</dbReference>
<sequence>MSPTAANTQSYTVDERSKGNRLAKRTYYDAPLVNSIVNAAPILHVAFNAPPKDSDMPQFPTILPMLGAMDTYTKTDGEAHVYLHGSSVARLFKLTDGGKEIPLCVSATLIDGYVLALSPFHNSCNYRSAVVFGQATLLTDTEEIEFALRSITNHIIPSRWENSRYPPTKAELTSTGVLKVRIETASAKTRDGGPDDDRHDLKDTALRAKTWVGVVPAYQVLGQPIEAEYNTTKALPEYLDDWVADVNSINEQIAVNAVDGPEKE</sequence>
<reference evidence="1" key="1">
    <citation type="journal article" date="2020" name="Stud. Mycol.">
        <title>101 Dothideomycetes genomes: a test case for predicting lifestyles and emergence of pathogens.</title>
        <authorList>
            <person name="Haridas S."/>
            <person name="Albert R."/>
            <person name="Binder M."/>
            <person name="Bloem J."/>
            <person name="Labutti K."/>
            <person name="Salamov A."/>
            <person name="Andreopoulos B."/>
            <person name="Baker S."/>
            <person name="Barry K."/>
            <person name="Bills G."/>
            <person name="Bluhm B."/>
            <person name="Cannon C."/>
            <person name="Castanera R."/>
            <person name="Culley D."/>
            <person name="Daum C."/>
            <person name="Ezra D."/>
            <person name="Gonzalez J."/>
            <person name="Henrissat B."/>
            <person name="Kuo A."/>
            <person name="Liang C."/>
            <person name="Lipzen A."/>
            <person name="Lutzoni F."/>
            <person name="Magnuson J."/>
            <person name="Mondo S."/>
            <person name="Nolan M."/>
            <person name="Ohm R."/>
            <person name="Pangilinan J."/>
            <person name="Park H.-J."/>
            <person name="Ramirez L."/>
            <person name="Alfaro M."/>
            <person name="Sun H."/>
            <person name="Tritt A."/>
            <person name="Yoshinaga Y."/>
            <person name="Zwiers L.-H."/>
            <person name="Turgeon B."/>
            <person name="Goodwin S."/>
            <person name="Spatafora J."/>
            <person name="Crous P."/>
            <person name="Grigoriev I."/>
        </authorList>
    </citation>
    <scope>NUCLEOTIDE SEQUENCE</scope>
    <source>
        <strain evidence="1">CBS 116435</strain>
    </source>
</reference>
<keyword evidence="2" id="KW-1185">Reference proteome</keyword>
<gene>
    <name evidence="1" type="ORF">K431DRAFT_281312</name>
</gene>
<dbReference type="SUPFAM" id="SSF50475">
    <property type="entry name" value="FMN-binding split barrel"/>
    <property type="match status" value="1"/>
</dbReference>
<dbReference type="InterPro" id="IPR012349">
    <property type="entry name" value="Split_barrel_FMN-bd"/>
</dbReference>
<dbReference type="Gene3D" id="2.30.110.10">
    <property type="entry name" value="Electron Transport, Fmn-binding Protein, Chain A"/>
    <property type="match status" value="1"/>
</dbReference>
<evidence type="ECO:0000313" key="1">
    <source>
        <dbReference type="EMBL" id="KAF2725365.1"/>
    </source>
</evidence>
<accession>A0A9P4QGI1</accession>
<name>A0A9P4QGI1_9PEZI</name>
<protein>
    <recommendedName>
        <fullName evidence="3">Flavin-nucleotide-binding protein</fullName>
    </recommendedName>
</protein>
<dbReference type="AlphaFoldDB" id="A0A9P4QGI1"/>
<dbReference type="PANTHER" id="PTHR34071:SF2">
    <property type="entry name" value="FLAVIN-NUCLEOTIDE-BINDING PROTEIN"/>
    <property type="match status" value="1"/>
</dbReference>
<dbReference type="OrthoDB" id="444432at2759"/>